<dbReference type="EMBL" id="CP039349">
    <property type="protein sequence ID" value="QCD94576.1"/>
    <property type="molecule type" value="Genomic_DNA"/>
</dbReference>
<keyword evidence="4" id="KW-1185">Reference proteome</keyword>
<reference evidence="3 4" key="1">
    <citation type="submission" date="2019-04" db="EMBL/GenBank/DDBJ databases">
        <title>An improved genome assembly and genetic linkage map for asparagus bean, Vigna unguiculata ssp. sesquipedialis.</title>
        <authorList>
            <person name="Xia Q."/>
            <person name="Zhang R."/>
            <person name="Dong Y."/>
        </authorList>
    </citation>
    <scope>NUCLEOTIDE SEQUENCE [LARGE SCALE GENOMIC DNA]</scope>
    <source>
        <tissue evidence="3">Leaf</tissue>
    </source>
</reference>
<keyword evidence="2" id="KW-0472">Membrane</keyword>
<dbReference type="Proteomes" id="UP000501690">
    <property type="component" value="Linkage Group LG5"/>
</dbReference>
<keyword evidence="2" id="KW-1133">Transmembrane helix</keyword>
<evidence type="ECO:0000256" key="1">
    <source>
        <dbReference type="SAM" id="MobiDB-lite"/>
    </source>
</evidence>
<evidence type="ECO:0000313" key="4">
    <source>
        <dbReference type="Proteomes" id="UP000501690"/>
    </source>
</evidence>
<name>A0A4D6M309_VIGUN</name>
<organism evidence="3 4">
    <name type="scientific">Vigna unguiculata</name>
    <name type="common">Cowpea</name>
    <dbReference type="NCBI Taxonomy" id="3917"/>
    <lineage>
        <taxon>Eukaryota</taxon>
        <taxon>Viridiplantae</taxon>
        <taxon>Streptophyta</taxon>
        <taxon>Embryophyta</taxon>
        <taxon>Tracheophyta</taxon>
        <taxon>Spermatophyta</taxon>
        <taxon>Magnoliopsida</taxon>
        <taxon>eudicotyledons</taxon>
        <taxon>Gunneridae</taxon>
        <taxon>Pentapetalae</taxon>
        <taxon>rosids</taxon>
        <taxon>fabids</taxon>
        <taxon>Fabales</taxon>
        <taxon>Fabaceae</taxon>
        <taxon>Papilionoideae</taxon>
        <taxon>50 kb inversion clade</taxon>
        <taxon>NPAAA clade</taxon>
        <taxon>indigoferoid/millettioid clade</taxon>
        <taxon>Phaseoleae</taxon>
        <taxon>Vigna</taxon>
    </lineage>
</organism>
<evidence type="ECO:0000256" key="2">
    <source>
        <dbReference type="SAM" id="Phobius"/>
    </source>
</evidence>
<evidence type="ECO:0000313" key="3">
    <source>
        <dbReference type="EMBL" id="QCD94576.1"/>
    </source>
</evidence>
<proteinExistence type="predicted"/>
<gene>
    <name evidence="3" type="ORF">DEO72_LG5g2661</name>
</gene>
<accession>A0A4D6M309</accession>
<dbReference type="AlphaFoldDB" id="A0A4D6M309"/>
<keyword evidence="2" id="KW-0812">Transmembrane</keyword>
<feature type="transmembrane region" description="Helical" evidence="2">
    <location>
        <begin position="18"/>
        <end position="41"/>
    </location>
</feature>
<sequence>MSLCTFLMIGLTDLHVTIVIRLVLLLFFLLLRLLLLFLFAGKICHRPSNRKSFPAIQHHTESEPPSQHKALTFHLPQSFTPKNKSKIEKQRVGVSDRSGRCRGGRRAGFLGARGPNLGGWPGGSESQDLGRFSRAEEES</sequence>
<protein>
    <submittedName>
        <fullName evidence="3">Uncharacterized protein</fullName>
    </submittedName>
</protein>
<feature type="region of interest" description="Disordered" evidence="1">
    <location>
        <begin position="84"/>
        <end position="139"/>
    </location>
</feature>